<sequence length="153" mass="16902">MARMLGKLRNDRVGAQRAAVEGYARSRGHTVVGWTEDTDLAPWLDDENAGTWDAVLAIDLARYGRAVRTVEVLSERLQAQGKSMLTVEQGLISLAELRPAEGVAEIGHRASTGRSVERLRRALDARDPRAIRAQLEELGEVGESYAEFLEQEC</sequence>
<reference evidence="1" key="1">
    <citation type="submission" date="2019-09" db="EMBL/GenBank/DDBJ databases">
        <authorList>
            <person name="Teo W.F.A."/>
            <person name="Duangmal K."/>
        </authorList>
    </citation>
    <scope>NUCLEOTIDE SEQUENCE [LARGE SCALE GENOMIC DNA]</scope>
    <source>
        <strain evidence="1">K81G1</strain>
    </source>
</reference>
<dbReference type="Proteomes" id="UP000319769">
    <property type="component" value="Unassembled WGS sequence"/>
</dbReference>
<proteinExistence type="predicted"/>
<evidence type="ECO:0000313" key="2">
    <source>
        <dbReference type="Proteomes" id="UP000319769"/>
    </source>
</evidence>
<dbReference type="GO" id="GO:0000150">
    <property type="term" value="F:DNA strand exchange activity"/>
    <property type="evidence" value="ECO:0007669"/>
    <property type="project" value="InterPro"/>
</dbReference>
<dbReference type="Gene3D" id="3.40.50.1390">
    <property type="entry name" value="Resolvase, N-terminal catalytic domain"/>
    <property type="match status" value="1"/>
</dbReference>
<keyword evidence="2" id="KW-1185">Reference proteome</keyword>
<dbReference type="InterPro" id="IPR036162">
    <property type="entry name" value="Resolvase-like_N_sf"/>
</dbReference>
<dbReference type="AlphaFoldDB" id="A0A5N0UV71"/>
<dbReference type="OrthoDB" id="3405463at2"/>
<accession>A0A5N0UV71</accession>
<dbReference type="GO" id="GO:0003677">
    <property type="term" value="F:DNA binding"/>
    <property type="evidence" value="ECO:0007669"/>
    <property type="project" value="InterPro"/>
</dbReference>
<dbReference type="RefSeq" id="WP_144748840.1">
    <property type="nucleotide sequence ID" value="NZ_VMNW02000056.1"/>
</dbReference>
<organism evidence="1 2">
    <name type="scientific">Amycolatopsis acidicola</name>
    <dbReference type="NCBI Taxonomy" id="2596893"/>
    <lineage>
        <taxon>Bacteria</taxon>
        <taxon>Bacillati</taxon>
        <taxon>Actinomycetota</taxon>
        <taxon>Actinomycetes</taxon>
        <taxon>Pseudonocardiales</taxon>
        <taxon>Pseudonocardiaceae</taxon>
        <taxon>Amycolatopsis</taxon>
    </lineage>
</organism>
<dbReference type="EMBL" id="VMNW02000056">
    <property type="protein sequence ID" value="KAA9155534.1"/>
    <property type="molecule type" value="Genomic_DNA"/>
</dbReference>
<evidence type="ECO:0008006" key="3">
    <source>
        <dbReference type="Google" id="ProtNLM"/>
    </source>
</evidence>
<comment type="caution">
    <text evidence="1">The sequence shown here is derived from an EMBL/GenBank/DDBJ whole genome shotgun (WGS) entry which is preliminary data.</text>
</comment>
<gene>
    <name evidence="1" type="ORF">FPZ12_029505</name>
</gene>
<name>A0A5N0UV71_9PSEU</name>
<evidence type="ECO:0000313" key="1">
    <source>
        <dbReference type="EMBL" id="KAA9155534.1"/>
    </source>
</evidence>
<protein>
    <recommendedName>
        <fullName evidence="3">Recombinase family protein</fullName>
    </recommendedName>
</protein>